<organism evidence="2 3">
    <name type="scientific">Zavarzinia aquatilis</name>
    <dbReference type="NCBI Taxonomy" id="2211142"/>
    <lineage>
        <taxon>Bacteria</taxon>
        <taxon>Pseudomonadati</taxon>
        <taxon>Pseudomonadota</taxon>
        <taxon>Alphaproteobacteria</taxon>
        <taxon>Rhodospirillales</taxon>
        <taxon>Zavarziniaceae</taxon>
        <taxon>Zavarzinia</taxon>
    </lineage>
</organism>
<gene>
    <name evidence="2" type="ORF">DKG74_20135</name>
</gene>
<dbReference type="AlphaFoldDB" id="A0A317DTA3"/>
<sequence>MFPRSRLFVLLALALAAGFPDGAGAGSDGGVPSSASTSAGDERYQLDDLLVAQDLFRLAVRNRDVLAIVAAARIVAATPFTRIEDVPEGGYAAPAGDAAAAKPFATLEDMLADARRLAAGNATMLTLIDDIGEGSAALARGASATSVTGIFDVPPGAVHVFRRPFRAGTPAVAAIVADGPGVLEMTVADDRDRAICTDEGTASIGRCSWLPLLDGEFLIIVRNTGMSPLRYNLLLH</sequence>
<dbReference type="Proteomes" id="UP000245461">
    <property type="component" value="Unassembled WGS sequence"/>
</dbReference>
<evidence type="ECO:0000313" key="3">
    <source>
        <dbReference type="Proteomes" id="UP000245461"/>
    </source>
</evidence>
<name>A0A317DTA3_9PROT</name>
<dbReference type="EMBL" id="QGLE01000018">
    <property type="protein sequence ID" value="PWR17918.1"/>
    <property type="molecule type" value="Genomic_DNA"/>
</dbReference>
<reference evidence="2 3" key="1">
    <citation type="submission" date="2018-05" db="EMBL/GenBank/DDBJ databases">
        <title>Zavarzinia sp. HR-AS.</title>
        <authorList>
            <person name="Lee Y."/>
            <person name="Jeon C.O."/>
        </authorList>
    </citation>
    <scope>NUCLEOTIDE SEQUENCE [LARGE SCALE GENOMIC DNA]</scope>
    <source>
        <strain evidence="2 3">HR-AS</strain>
    </source>
</reference>
<evidence type="ECO:0000313" key="2">
    <source>
        <dbReference type="EMBL" id="PWR17918.1"/>
    </source>
</evidence>
<keyword evidence="1" id="KW-0732">Signal</keyword>
<proteinExistence type="predicted"/>
<feature type="chain" id="PRO_5016283405" evidence="1">
    <location>
        <begin position="26"/>
        <end position="236"/>
    </location>
</feature>
<evidence type="ECO:0000256" key="1">
    <source>
        <dbReference type="SAM" id="SignalP"/>
    </source>
</evidence>
<accession>A0A317DTA3</accession>
<protein>
    <submittedName>
        <fullName evidence="2">Uncharacterized protein</fullName>
    </submittedName>
</protein>
<comment type="caution">
    <text evidence="2">The sequence shown here is derived from an EMBL/GenBank/DDBJ whole genome shotgun (WGS) entry which is preliminary data.</text>
</comment>
<feature type="signal peptide" evidence="1">
    <location>
        <begin position="1"/>
        <end position="25"/>
    </location>
</feature>
<keyword evidence="3" id="KW-1185">Reference proteome</keyword>